<evidence type="ECO:0000256" key="4">
    <source>
        <dbReference type="ARBA" id="ARBA00023239"/>
    </source>
</evidence>
<dbReference type="GO" id="GO:0016829">
    <property type="term" value="F:lyase activity"/>
    <property type="evidence" value="ECO:0007669"/>
    <property type="project" value="UniProtKB-KW"/>
</dbReference>
<evidence type="ECO:0000256" key="2">
    <source>
        <dbReference type="ARBA" id="ARBA00006906"/>
    </source>
</evidence>
<evidence type="ECO:0000256" key="1">
    <source>
        <dbReference type="ARBA" id="ARBA00004761"/>
    </source>
</evidence>
<dbReference type="PATRIC" id="fig|516051.4.peg.2050"/>
<proteinExistence type="inferred from homology"/>
<keyword evidence="7" id="KW-1185">Reference proteome</keyword>
<evidence type="ECO:0000256" key="5">
    <source>
        <dbReference type="ARBA" id="ARBA00023277"/>
    </source>
</evidence>
<dbReference type="EMBL" id="CP011071">
    <property type="protein sequence ID" value="AKA35593.1"/>
    <property type="molecule type" value="Genomic_DNA"/>
</dbReference>
<dbReference type="InterPro" id="IPR013785">
    <property type="entry name" value="Aldolase_TIM"/>
</dbReference>
<dbReference type="SUPFAM" id="SSF51569">
    <property type="entry name" value="Aldolase"/>
    <property type="match status" value="1"/>
</dbReference>
<keyword evidence="4" id="KW-0456">Lyase</keyword>
<evidence type="ECO:0000313" key="7">
    <source>
        <dbReference type="Proteomes" id="UP000032726"/>
    </source>
</evidence>
<dbReference type="RefSeq" id="WP_045803372.1">
    <property type="nucleotide sequence ID" value="NZ_CP011071.1"/>
</dbReference>
<dbReference type="PANTHER" id="PTHR30246:SF1">
    <property type="entry name" value="2-DEHYDRO-3-DEOXY-6-PHOSPHOGALACTONATE ALDOLASE-RELATED"/>
    <property type="match status" value="1"/>
</dbReference>
<comment type="pathway">
    <text evidence="1">Carbohydrate acid metabolism.</text>
</comment>
<dbReference type="HOGENOM" id="CLU_077795_2_0_10"/>
<dbReference type="Pfam" id="PF01081">
    <property type="entry name" value="Aldolase"/>
    <property type="match status" value="1"/>
</dbReference>
<dbReference type="CDD" id="cd00452">
    <property type="entry name" value="KDPG_aldolase"/>
    <property type="match status" value="1"/>
</dbReference>
<dbReference type="OrthoDB" id="9802667at2"/>
<dbReference type="Gene3D" id="3.20.20.70">
    <property type="entry name" value="Aldolase class I"/>
    <property type="match status" value="1"/>
</dbReference>
<comment type="similarity">
    <text evidence="2">Belongs to the KHG/KDPG aldolase family.</text>
</comment>
<accession>A0A0D5YUR8</accession>
<keyword evidence="5" id="KW-0119">Carbohydrate metabolism</keyword>
<dbReference type="AlphaFoldDB" id="A0A0D5YUR8"/>
<reference evidence="6 7" key="1">
    <citation type="submission" date="2015-03" db="EMBL/GenBank/DDBJ databases">
        <title>Complete genome sequence of Muricauda lutaonensis CC-HSB-11T, isolated from a coastal hot spring.</title>
        <authorList>
            <person name="Kim K.M."/>
        </authorList>
    </citation>
    <scope>NUCLEOTIDE SEQUENCE [LARGE SCALE GENOMIC DNA]</scope>
    <source>
        <strain evidence="6 7">CC-HSB-11</strain>
    </source>
</reference>
<dbReference type="InterPro" id="IPR000887">
    <property type="entry name" value="Aldlse_KDPG_KHG"/>
</dbReference>
<evidence type="ECO:0000256" key="3">
    <source>
        <dbReference type="ARBA" id="ARBA00011233"/>
    </source>
</evidence>
<dbReference type="NCBIfam" id="NF005499">
    <property type="entry name" value="PRK07114.1"/>
    <property type="match status" value="1"/>
</dbReference>
<protein>
    <submittedName>
        <fullName evidence="6">Entner-Doudoroff aldolase</fullName>
    </submittedName>
</protein>
<dbReference type="KEGG" id="mlt:VC82_1990"/>
<sequence>MKTVSQKETLNSMGKEGLVPVFNHTDAEVAKKVLDACYKGGVRVFEFTNRGENALEVFGALVLHAEKYHDLILGIGTIFSADDAKKFFDSGAQFIVSPAMIPEIAHFCKSKDMLWVPGCGTVTEIYQAVQLGAKIIKAFPGNVLGPGFVKSVKAVYPNLPIMPTGGVAPTEENLKAWFDAGVTCVGMGSKLISKDMLLQKDFAALERTVKSTLELISKIKVGNN</sequence>
<dbReference type="STRING" id="516051.VC82_1990"/>
<evidence type="ECO:0000313" key="6">
    <source>
        <dbReference type="EMBL" id="AKA35593.1"/>
    </source>
</evidence>
<name>A0A0D5YUR8_9FLAO</name>
<organism evidence="6 7">
    <name type="scientific">Flagellimonas lutaonensis</name>
    <dbReference type="NCBI Taxonomy" id="516051"/>
    <lineage>
        <taxon>Bacteria</taxon>
        <taxon>Pseudomonadati</taxon>
        <taxon>Bacteroidota</taxon>
        <taxon>Flavobacteriia</taxon>
        <taxon>Flavobacteriales</taxon>
        <taxon>Flavobacteriaceae</taxon>
        <taxon>Flagellimonas</taxon>
    </lineage>
</organism>
<gene>
    <name evidence="6" type="ORF">VC82_1990</name>
</gene>
<comment type="subunit">
    <text evidence="3">Homotrimer.</text>
</comment>
<dbReference type="Proteomes" id="UP000032726">
    <property type="component" value="Chromosome"/>
</dbReference>
<dbReference type="PANTHER" id="PTHR30246">
    <property type="entry name" value="2-KETO-3-DEOXY-6-PHOSPHOGLUCONATE ALDOLASE"/>
    <property type="match status" value="1"/>
</dbReference>